<reference evidence="1 2" key="1">
    <citation type="submission" date="2019-12" db="EMBL/GenBank/DDBJ databases">
        <title>Complete genome sequence of Algicella marina strain 9Alg 56(T) isolated from the red alga Tichocarpus crinitus.</title>
        <authorList>
            <person name="Kim S.-G."/>
            <person name="Nedashkovskaya O.I."/>
        </authorList>
    </citation>
    <scope>NUCLEOTIDE SEQUENCE [LARGE SCALE GENOMIC DNA]</scope>
    <source>
        <strain evidence="1 2">9Alg 56</strain>
    </source>
</reference>
<dbReference type="SUPFAM" id="SSF55729">
    <property type="entry name" value="Acyl-CoA N-acyltransferases (Nat)"/>
    <property type="match status" value="1"/>
</dbReference>
<dbReference type="Proteomes" id="UP000464495">
    <property type="component" value="Chromosome"/>
</dbReference>
<organism evidence="1 2">
    <name type="scientific">Algicella marina</name>
    <dbReference type="NCBI Taxonomy" id="2683284"/>
    <lineage>
        <taxon>Bacteria</taxon>
        <taxon>Pseudomonadati</taxon>
        <taxon>Pseudomonadota</taxon>
        <taxon>Alphaproteobacteria</taxon>
        <taxon>Rhodobacterales</taxon>
        <taxon>Paracoccaceae</taxon>
        <taxon>Algicella</taxon>
    </lineage>
</organism>
<keyword evidence="2" id="KW-1185">Reference proteome</keyword>
<dbReference type="AlphaFoldDB" id="A0A6P1T2M0"/>
<name>A0A6P1T2M0_9RHOB</name>
<dbReference type="EMBL" id="CP046620">
    <property type="protein sequence ID" value="QHQ35971.1"/>
    <property type="molecule type" value="Genomic_DNA"/>
</dbReference>
<sequence length="325" mass="35125">MTVIREARSDDLPAMAALLLAQADMRHARDPVFWPIAANAQATVTLALEKSLEGGEQPIWQRWLVAETDDRITGLAHVMRLPVPPIYAGRFGQPGLLREDSCVSPDADAGLRAELLAAAEEMLRADGAEVLLASVRSGEDWQSTCADAGYTPLTLYFAKSGLKEKPVAEGIRGAGEEDLQDIVARSAENRAILHRLNSFWEPHAEADARFGAWMQRSLSLEDRDMLIGGSGYIIAQPASPLHFPAAHEAGAVGAIDDFYHTDLADSTSLQNEGEAAIALLDAGESTLVARGRDAAFVVCPAAWVAKARMLEAAGYRPELIWMIKQ</sequence>
<evidence type="ECO:0000313" key="1">
    <source>
        <dbReference type="EMBL" id="QHQ35971.1"/>
    </source>
</evidence>
<dbReference type="RefSeq" id="WP_161862528.1">
    <property type="nucleotide sequence ID" value="NZ_CP046620.1"/>
</dbReference>
<dbReference type="InterPro" id="IPR016181">
    <property type="entry name" value="Acyl_CoA_acyltransferase"/>
</dbReference>
<protein>
    <submittedName>
        <fullName evidence="1">Uncharacterized protein</fullName>
    </submittedName>
</protein>
<proteinExistence type="predicted"/>
<gene>
    <name evidence="1" type="ORF">GO499_12720</name>
</gene>
<evidence type="ECO:0000313" key="2">
    <source>
        <dbReference type="Proteomes" id="UP000464495"/>
    </source>
</evidence>
<dbReference type="Gene3D" id="3.40.630.30">
    <property type="match status" value="1"/>
</dbReference>
<dbReference type="KEGG" id="amaq:GO499_12720"/>
<accession>A0A6P1T2M0</accession>